<protein>
    <recommendedName>
        <fullName evidence="3">Alpha-galactosidase NEW3 domain-containing protein</fullName>
    </recommendedName>
</protein>
<keyword evidence="1" id="KW-0472">Membrane</keyword>
<feature type="chain" id="PRO_5015666031" description="Alpha-galactosidase NEW3 domain-containing protein" evidence="2">
    <location>
        <begin position="22"/>
        <end position="375"/>
    </location>
</feature>
<dbReference type="PANTHER" id="PTHR39198:SF1">
    <property type="entry name" value="ALPHA-GALACTOSIDASE NEW3 DOMAIN-CONTAINING PROTEIN"/>
    <property type="match status" value="1"/>
</dbReference>
<dbReference type="Proteomes" id="UP000239711">
    <property type="component" value="Unassembled WGS sequence"/>
</dbReference>
<feature type="transmembrane region" description="Helical" evidence="1">
    <location>
        <begin position="349"/>
        <end position="369"/>
    </location>
</feature>
<evidence type="ECO:0000256" key="1">
    <source>
        <dbReference type="SAM" id="Phobius"/>
    </source>
</evidence>
<dbReference type="OrthoDB" id="8631677at2"/>
<keyword evidence="1" id="KW-1133">Transmembrane helix</keyword>
<evidence type="ECO:0000313" key="5">
    <source>
        <dbReference type="Proteomes" id="UP000239711"/>
    </source>
</evidence>
<keyword evidence="1" id="KW-0812">Transmembrane</keyword>
<dbReference type="InterPro" id="IPR013783">
    <property type="entry name" value="Ig-like_fold"/>
</dbReference>
<feature type="signal peptide" evidence="2">
    <location>
        <begin position="1"/>
        <end position="21"/>
    </location>
</feature>
<dbReference type="PANTHER" id="PTHR39198">
    <property type="entry name" value="HYPOTHETICAL MEMBRANE PROTEIN, CONSERVED"/>
    <property type="match status" value="1"/>
</dbReference>
<accession>A0A2S9J3R5</accession>
<reference evidence="4 5" key="1">
    <citation type="submission" date="2018-02" db="EMBL/GenBank/DDBJ databases">
        <title>The draft genome of Sphingobacterium sp. 5JN-11.</title>
        <authorList>
            <person name="Liu L."/>
            <person name="Li L."/>
            <person name="Liang L."/>
            <person name="Zhang X."/>
            <person name="Wang T."/>
        </authorList>
    </citation>
    <scope>NUCLEOTIDE SEQUENCE [LARGE SCALE GENOMIC DNA]</scope>
    <source>
        <strain evidence="4 5">5JN-11</strain>
    </source>
</reference>
<dbReference type="AlphaFoldDB" id="A0A2S9J3R5"/>
<evidence type="ECO:0000259" key="3">
    <source>
        <dbReference type="Pfam" id="PF10633"/>
    </source>
</evidence>
<dbReference type="InterPro" id="IPR018905">
    <property type="entry name" value="A-galactase_NEW3"/>
</dbReference>
<proteinExistence type="predicted"/>
<evidence type="ECO:0000313" key="4">
    <source>
        <dbReference type="EMBL" id="PRD47438.1"/>
    </source>
</evidence>
<dbReference type="Pfam" id="PF10633">
    <property type="entry name" value="NPCBM_assoc"/>
    <property type="match status" value="1"/>
</dbReference>
<organism evidence="4 5">
    <name type="scientific">Sphingobacterium haloxyli</name>
    <dbReference type="NCBI Taxonomy" id="2100533"/>
    <lineage>
        <taxon>Bacteria</taxon>
        <taxon>Pseudomonadati</taxon>
        <taxon>Bacteroidota</taxon>
        <taxon>Sphingobacteriia</taxon>
        <taxon>Sphingobacteriales</taxon>
        <taxon>Sphingobacteriaceae</taxon>
        <taxon>Sphingobacterium</taxon>
    </lineage>
</organism>
<dbReference type="Gene3D" id="2.60.40.10">
    <property type="entry name" value="Immunoglobulins"/>
    <property type="match status" value="2"/>
</dbReference>
<gene>
    <name evidence="4" type="ORF">C5745_08925</name>
</gene>
<dbReference type="EMBL" id="PVBQ01000006">
    <property type="protein sequence ID" value="PRD47438.1"/>
    <property type="molecule type" value="Genomic_DNA"/>
</dbReference>
<name>A0A2S9J3R5_9SPHI</name>
<dbReference type="RefSeq" id="WP_105716660.1">
    <property type="nucleotide sequence ID" value="NZ_PVBQ01000006.1"/>
</dbReference>
<sequence length="375" mass="41271">MLKSRIIYLLGMILASNIAIAQNLQLYTTYPKISVSPGEVIDYNVELINNSSVTRNGRISLRNLPKDWDYEMKSGNYSAAEISVLPKERKSLNLKIIVPSKIEKGQYRFQLVAQGESSLPLTVDVTTDGKSSSEFNSPQTNMEGSAKSTFTFNASLLNRSSEAQVYRLGANLQSGWGATFKVDGKQVSSVNIEGNQRKDILIEILPPESVKKGKYTIPLFAQSPLNQSNLSLEVVITGSYEIQLTTPEGLLSTTATANRNKSIQFLVKNTGTSDLSQVNLSASTPSQWEAHFEPSRISSLKAGESQTVTAIVRPAKKAIAGDYQITLNAKNNETSDSIKFRVTVETSLLWGWVGIFVIAIAVALVYFLIRKYGRR</sequence>
<evidence type="ECO:0000256" key="2">
    <source>
        <dbReference type="SAM" id="SignalP"/>
    </source>
</evidence>
<keyword evidence="5" id="KW-1185">Reference proteome</keyword>
<keyword evidence="2" id="KW-0732">Signal</keyword>
<comment type="caution">
    <text evidence="4">The sequence shown here is derived from an EMBL/GenBank/DDBJ whole genome shotgun (WGS) entry which is preliminary data.</text>
</comment>
<feature type="domain" description="Alpha-galactosidase NEW3" evidence="3">
    <location>
        <begin position="256"/>
        <end position="330"/>
    </location>
</feature>